<feature type="domain" description="4Fe-4S" evidence="6">
    <location>
        <begin position="358"/>
        <end position="419"/>
    </location>
</feature>
<keyword evidence="4" id="KW-0411">Iron-sulfur</keyword>
<dbReference type="PROSITE" id="PS51656">
    <property type="entry name" value="4FE4S"/>
    <property type="match status" value="1"/>
</dbReference>
<evidence type="ECO:0000256" key="4">
    <source>
        <dbReference type="ARBA" id="ARBA00023014"/>
    </source>
</evidence>
<feature type="domain" description="4Fe-4S ferredoxin-type" evidence="5">
    <location>
        <begin position="4"/>
        <end position="33"/>
    </location>
</feature>
<dbReference type="GO" id="GO:0046872">
    <property type="term" value="F:metal ion binding"/>
    <property type="evidence" value="ECO:0007669"/>
    <property type="project" value="UniProtKB-KW"/>
</dbReference>
<protein>
    <submittedName>
        <fullName evidence="7">4Fe-4S dicluster domain-containing protein</fullName>
    </submittedName>
</protein>
<accession>A0A9D1LU46</accession>
<organism evidence="7 8">
    <name type="scientific">Candidatus Avimonoglobus intestinipullorum</name>
    <dbReference type="NCBI Taxonomy" id="2840699"/>
    <lineage>
        <taxon>Bacteria</taxon>
        <taxon>Bacillati</taxon>
        <taxon>Bacillota</taxon>
        <taxon>Clostridia</taxon>
        <taxon>Eubacteriales</taxon>
        <taxon>Candidatus Avimonoglobus</taxon>
    </lineage>
</organism>
<gene>
    <name evidence="7" type="ORF">IAB04_02300</name>
</gene>
<dbReference type="EMBL" id="DVND01000058">
    <property type="protein sequence ID" value="HIU48175.1"/>
    <property type="molecule type" value="Genomic_DNA"/>
</dbReference>
<dbReference type="InterPro" id="IPR017896">
    <property type="entry name" value="4Fe4S_Fe-S-bd"/>
</dbReference>
<dbReference type="Gene3D" id="3.30.70.20">
    <property type="match status" value="1"/>
</dbReference>
<name>A0A9D1LU46_9FIRM</name>
<keyword evidence="3" id="KW-0408">Iron</keyword>
<dbReference type="InterPro" id="IPR050395">
    <property type="entry name" value="4Fe4S_Ferredoxin_RnfB"/>
</dbReference>
<comment type="caution">
    <text evidence="7">The sequence shown here is derived from an EMBL/GenBank/DDBJ whole genome shotgun (WGS) entry which is preliminary data.</text>
</comment>
<proteinExistence type="predicted"/>
<reference evidence="7" key="1">
    <citation type="submission" date="2020-10" db="EMBL/GenBank/DDBJ databases">
        <authorList>
            <person name="Gilroy R."/>
        </authorList>
    </citation>
    <scope>NUCLEOTIDE SEQUENCE</scope>
    <source>
        <strain evidence="7">ChiSjej4B22-9803</strain>
    </source>
</reference>
<evidence type="ECO:0000259" key="6">
    <source>
        <dbReference type="PROSITE" id="PS51656"/>
    </source>
</evidence>
<evidence type="ECO:0000256" key="3">
    <source>
        <dbReference type="ARBA" id="ARBA00023004"/>
    </source>
</evidence>
<dbReference type="SUPFAM" id="SSF54862">
    <property type="entry name" value="4Fe-4S ferredoxins"/>
    <property type="match status" value="1"/>
</dbReference>
<keyword evidence="1" id="KW-0004">4Fe-4S</keyword>
<dbReference type="PROSITE" id="PS51379">
    <property type="entry name" value="4FE4S_FER_2"/>
    <property type="match status" value="2"/>
</dbReference>
<dbReference type="AlphaFoldDB" id="A0A9D1LU46"/>
<dbReference type="PROSITE" id="PS00198">
    <property type="entry name" value="4FE4S_FER_1"/>
    <property type="match status" value="1"/>
</dbReference>
<dbReference type="Pfam" id="PF02906">
    <property type="entry name" value="Fe_hyd_lg_C"/>
    <property type="match status" value="1"/>
</dbReference>
<dbReference type="InterPro" id="IPR017900">
    <property type="entry name" value="4Fe4S_Fe_S_CS"/>
</dbReference>
<evidence type="ECO:0000256" key="1">
    <source>
        <dbReference type="ARBA" id="ARBA00022485"/>
    </source>
</evidence>
<dbReference type="Gene3D" id="1.10.15.40">
    <property type="entry name" value="Electron transport complex subunit B, putative Fe-S cluster"/>
    <property type="match status" value="1"/>
</dbReference>
<dbReference type="Proteomes" id="UP000824111">
    <property type="component" value="Unassembled WGS sequence"/>
</dbReference>
<dbReference type="InterPro" id="IPR009016">
    <property type="entry name" value="Fe_hydrogenase"/>
</dbReference>
<evidence type="ECO:0000259" key="5">
    <source>
        <dbReference type="PROSITE" id="PS51379"/>
    </source>
</evidence>
<evidence type="ECO:0000256" key="2">
    <source>
        <dbReference type="ARBA" id="ARBA00022723"/>
    </source>
</evidence>
<keyword evidence="2" id="KW-0479">Metal-binding</keyword>
<evidence type="ECO:0000313" key="7">
    <source>
        <dbReference type="EMBL" id="HIU48175.1"/>
    </source>
</evidence>
<dbReference type="Pfam" id="PF04060">
    <property type="entry name" value="FeS"/>
    <property type="match status" value="1"/>
</dbReference>
<evidence type="ECO:0000313" key="8">
    <source>
        <dbReference type="Proteomes" id="UP000824111"/>
    </source>
</evidence>
<dbReference type="PANTHER" id="PTHR43560">
    <property type="entry name" value="ION-TRANSLOCATING OXIDOREDUCTASE COMPLEX SUBUNIT B"/>
    <property type="match status" value="1"/>
</dbReference>
<reference evidence="7" key="2">
    <citation type="journal article" date="2021" name="PeerJ">
        <title>Extensive microbial diversity within the chicken gut microbiome revealed by metagenomics and culture.</title>
        <authorList>
            <person name="Gilroy R."/>
            <person name="Ravi A."/>
            <person name="Getino M."/>
            <person name="Pursley I."/>
            <person name="Horton D.L."/>
            <person name="Alikhan N.F."/>
            <person name="Baker D."/>
            <person name="Gharbi K."/>
            <person name="Hall N."/>
            <person name="Watson M."/>
            <person name="Adriaenssens E.M."/>
            <person name="Foster-Nyarko E."/>
            <person name="Jarju S."/>
            <person name="Secka A."/>
            <person name="Antonio M."/>
            <person name="Oren A."/>
            <person name="Chaudhuri R.R."/>
            <person name="La Ragione R."/>
            <person name="Hildebrand F."/>
            <person name="Pallen M.J."/>
        </authorList>
    </citation>
    <scope>NUCLEOTIDE SEQUENCE</scope>
    <source>
        <strain evidence="7">ChiSjej4B22-9803</strain>
    </source>
</reference>
<dbReference type="InterPro" id="IPR004108">
    <property type="entry name" value="Fe_hydrogenase_lsu_C"/>
</dbReference>
<dbReference type="Pfam" id="PF13237">
    <property type="entry name" value="Fer4_10"/>
    <property type="match status" value="1"/>
</dbReference>
<dbReference type="SUPFAM" id="SSF53920">
    <property type="entry name" value="Fe-only hydrogenase"/>
    <property type="match status" value="1"/>
</dbReference>
<dbReference type="GO" id="GO:0051539">
    <property type="term" value="F:4 iron, 4 sulfur cluster binding"/>
    <property type="evidence" value="ECO:0007669"/>
    <property type="project" value="UniProtKB-KW"/>
</dbReference>
<sequence>MYWHSVTLDRDACKGCTNCLKHCPTQAIRIQNGKAKILKERCIDCGECIRVCPYHAKKAVTDGFEILDRFRHKVALVAPTYCSQFSKAENIDLMLTALKKIGFDDVFEVARGAEAASRKTRELLESGELLKPTISSACPAVVKLIAVRFPNLINNIIPLRSPMELAAEQARREAREKTGLKDEEIGIIFISPCAAKATEIKSSLTVQQSQVDGAISIKDAYLKIAHEINKIPEAEIEHLSVSGREGILWATSGGEAAASGVERQVAVDGIHNVIKLLEDIEDGKLNDIDYVEALACTGGCVGGPLAAENNFVAESRLKRLCKGLPYEGAPQDGGIDPFWDRPLVYRPVMNLDQDIQKAMLKIVQLEEIYERLPKLDCGSCGSPTCRALAEDIVRGYAQETDCIFKLRERITELARGMIDLDAAIKNPAKPDEE</sequence>
<dbReference type="PANTHER" id="PTHR43560:SF1">
    <property type="entry name" value="ION-TRANSLOCATING OXIDOREDUCTASE COMPLEX SUBUNIT B"/>
    <property type="match status" value="1"/>
</dbReference>
<dbReference type="InterPro" id="IPR007202">
    <property type="entry name" value="4Fe-4S_dom"/>
</dbReference>
<feature type="domain" description="4Fe-4S ferredoxin-type" evidence="5">
    <location>
        <begin position="34"/>
        <end position="62"/>
    </location>
</feature>
<dbReference type="Gene3D" id="3.40.950.10">
    <property type="entry name" value="Fe-only Hydrogenase (Larger Subunit), Chain L, domain 3"/>
    <property type="match status" value="1"/>
</dbReference>